<organism evidence="1 2">
    <name type="scientific">Teredinibacter turnerae (strain ATCC 39867 / T7901)</name>
    <dbReference type="NCBI Taxonomy" id="377629"/>
    <lineage>
        <taxon>Bacteria</taxon>
        <taxon>Pseudomonadati</taxon>
        <taxon>Pseudomonadota</taxon>
        <taxon>Gammaproteobacteria</taxon>
        <taxon>Cellvibrionales</taxon>
        <taxon>Cellvibrionaceae</taxon>
        <taxon>Teredinibacter</taxon>
    </lineage>
</organism>
<dbReference type="Pfam" id="PF10973">
    <property type="entry name" value="DUF2799"/>
    <property type="match status" value="1"/>
</dbReference>
<dbReference type="eggNOG" id="ENOG5031TBK">
    <property type="taxonomic scope" value="Bacteria"/>
</dbReference>
<dbReference type="Proteomes" id="UP000009080">
    <property type="component" value="Chromosome"/>
</dbReference>
<dbReference type="STRING" id="377629.TERTU_3223"/>
<accession>C5BPW4</accession>
<dbReference type="EMBL" id="CP001614">
    <property type="protein sequence ID" value="ACR11165.1"/>
    <property type="molecule type" value="Genomic_DNA"/>
</dbReference>
<dbReference type="AlphaFoldDB" id="C5BPW4"/>
<evidence type="ECO:0000313" key="1">
    <source>
        <dbReference type="EMBL" id="ACR11165.1"/>
    </source>
</evidence>
<gene>
    <name evidence="1" type="ordered locus">TERTU_3223</name>
</gene>
<name>C5BPW4_TERTT</name>
<dbReference type="OrthoDB" id="5704626at2"/>
<dbReference type="HOGENOM" id="CLU_1685719_0_0_6"/>
<dbReference type="InterPro" id="IPR021242">
    <property type="entry name" value="DUF2799"/>
</dbReference>
<sequence length="156" mass="17942">MRWYFAMSLVISLTACGGNTKQDLTCSGEDARKQWYQRGYDTAMAGDNIRTFEKLKEQCGDPMARETRTAFIDGYTQGALEFCTYDKGYSLGYENFDMPSVCPFEIRADFVKGYRDGSLAYMDQIKRFEKAQDDFTDEAERAKRINDANRARQSAR</sequence>
<dbReference type="PROSITE" id="PS51257">
    <property type="entry name" value="PROKAR_LIPOPROTEIN"/>
    <property type="match status" value="1"/>
</dbReference>
<keyword evidence="2" id="KW-1185">Reference proteome</keyword>
<proteinExistence type="predicted"/>
<reference evidence="1 2" key="1">
    <citation type="journal article" date="2009" name="PLoS ONE">
        <title>The complete genome of Teredinibacter turnerae T7901: an intracellular endosymbiont of marine wood-boring bivalves (shipworms).</title>
        <authorList>
            <person name="Yang J.C."/>
            <person name="Madupu R."/>
            <person name="Durkin A.S."/>
            <person name="Ekborg N.A."/>
            <person name="Pedamallu C.S."/>
            <person name="Hostetler J.B."/>
            <person name="Radune D."/>
            <person name="Toms B.S."/>
            <person name="Henrissat B."/>
            <person name="Coutinho P.M."/>
            <person name="Schwarz S."/>
            <person name="Field L."/>
            <person name="Trindade-Silva A.E."/>
            <person name="Soares C.A.G."/>
            <person name="Elshahawi S."/>
            <person name="Hanora A."/>
            <person name="Schmidt E.W."/>
            <person name="Haygood M.G."/>
            <person name="Posfai J."/>
            <person name="Benner J."/>
            <person name="Madinger C."/>
            <person name="Nove J."/>
            <person name="Anton B."/>
            <person name="Chaudhary K."/>
            <person name="Foster J."/>
            <person name="Holman A."/>
            <person name="Kumar S."/>
            <person name="Lessard P.A."/>
            <person name="Luyten Y.A."/>
            <person name="Slatko B."/>
            <person name="Wood N."/>
            <person name="Wu B."/>
            <person name="Teplitski M."/>
            <person name="Mougous J.D."/>
            <person name="Ward N."/>
            <person name="Eisen J.A."/>
            <person name="Badger J.H."/>
            <person name="Distel D.L."/>
        </authorList>
    </citation>
    <scope>NUCLEOTIDE SEQUENCE [LARGE SCALE GENOMIC DNA]</scope>
    <source>
        <strain evidence="2">ATCC 39867 / T7901</strain>
    </source>
</reference>
<protein>
    <submittedName>
        <fullName evidence="1">Lipoprotein</fullName>
    </submittedName>
</protein>
<keyword evidence="1" id="KW-0449">Lipoprotein</keyword>
<evidence type="ECO:0000313" key="2">
    <source>
        <dbReference type="Proteomes" id="UP000009080"/>
    </source>
</evidence>
<dbReference type="KEGG" id="ttu:TERTU_3223"/>